<dbReference type="EMBL" id="LWDD02000842">
    <property type="protein sequence ID" value="KAE8256489.1"/>
    <property type="molecule type" value="Genomic_DNA"/>
</dbReference>
<comment type="caution">
    <text evidence="3">The sequence shown here is derived from an EMBL/GenBank/DDBJ whole genome shotgun (WGS) entry which is preliminary data.</text>
</comment>
<protein>
    <recommendedName>
        <fullName evidence="6">CxC1-like cysteine cluster associated with KDZ transposases domain-containing protein</fullName>
    </recommendedName>
</protein>
<reference evidence="3" key="2">
    <citation type="journal article" date="2019" name="IMA Fungus">
        <title>Genome sequencing and comparison of five Tilletia species to identify candidate genes for the detection of regulated species infecting wheat.</title>
        <authorList>
            <person name="Nguyen H.D.T."/>
            <person name="Sultana T."/>
            <person name="Kesanakurti P."/>
            <person name="Hambleton S."/>
        </authorList>
    </citation>
    <scope>NUCLEOTIDE SEQUENCE</scope>
    <source>
        <strain evidence="3">DAOMC 238032</strain>
    </source>
</reference>
<evidence type="ECO:0000313" key="2">
    <source>
        <dbReference type="EMBL" id="CAD6908694.1"/>
    </source>
</evidence>
<dbReference type="Proteomes" id="UP000836402">
    <property type="component" value="Unassembled WGS sequence"/>
</dbReference>
<organism evidence="3 4">
    <name type="scientific">Tilletia caries</name>
    <name type="common">wheat bunt fungus</name>
    <dbReference type="NCBI Taxonomy" id="13290"/>
    <lineage>
        <taxon>Eukaryota</taxon>
        <taxon>Fungi</taxon>
        <taxon>Dikarya</taxon>
        <taxon>Basidiomycota</taxon>
        <taxon>Ustilaginomycotina</taxon>
        <taxon>Exobasidiomycetes</taxon>
        <taxon>Tilletiales</taxon>
        <taxon>Tilletiaceae</taxon>
        <taxon>Tilletia</taxon>
    </lineage>
</organism>
<sequence length="887" mass="98214">MARIRTLKSKYVSAPPQNRARFKGGASGADDTLPLVEPTQILASSSSSNPFRGRHSLPNNHGNLIDGETGSLALHDALPSFGDNGVPDHFDDHDYLTDQADRPQAAHVLVPSIASFNTPAASLLTDAHKLPKPLIRFFSWHQLVNRLTPLAPSVPGAFQPQGTLVCSCSLNTQVGYDVRVIRQVRTHLHRVRSCKDHLVDTLILAGAFPAAPILPRVAIDTAILRLYVATSNWSNASDFGYAHALLEASGAMIHNDGLRKLLQSASIWYSALRHYAHDTQLQSARMWTKTRPLVSHDDLALTFSDLLNRCPACFYSLSDEASKDKSMAHSPRHPQLIVAIDGNFTQRRLADLDLVQRSALPPAFFLSAQQVSAVADAMAKEPVTEPGAADGDNEDKTVPSSWHACKSNVLAADERAAKAASGPCDITGVMGLCCRHDVPLVFCDIDTPGERHHYAIALLKHLTNAVPNLERVGVLYDIGCRFPAKKNVKTLFTVTITWAVSVFHVFGHSYQCQILYSPRRIAGFGWSDGEGMERIWSSLSTLIVAARSMSHGDRRHVLEQRLQHHASRARAGLLIHLKTRLSSMAAVIADARAVLKAPTTRQLILPRYESMGLARRTWLLSAAHTGSDSKICHVLSRLKVLRCRKVIQPVPPDDELPDHQRFAMQLLARLGSIRQGHQQIQGRQNKGVRGTAIVKAISRNLATAKNAAYELLPKLNEAVRVRSRTHLEPFSPLQRQDLFSDAAYRWVARETQQYSAWWSNPVASAAIDAYEELERLHEESVRIRLEMRSAIVWLKASITDAFASDSTANSAYQLDIMRIYLSWYSPNARKRFSPPAAQDRYPWALPPDAQKIVDTATQVIPVQIHEEEQELVNEAVKLLRAGIINPS</sequence>
<reference evidence="3" key="1">
    <citation type="submission" date="2016-04" db="EMBL/GenBank/DDBJ databases">
        <authorList>
            <person name="Nguyen H.D."/>
            <person name="Kesanakurti P."/>
            <person name="Cullis J."/>
            <person name="Levesque C.A."/>
            <person name="Hambleton S."/>
        </authorList>
    </citation>
    <scope>NUCLEOTIDE SEQUENCE</scope>
    <source>
        <strain evidence="3">DAOMC 238032</strain>
    </source>
</reference>
<dbReference type="InterPro" id="IPR040521">
    <property type="entry name" value="KDZ"/>
</dbReference>
<dbReference type="Proteomes" id="UP000077671">
    <property type="component" value="Unassembled WGS sequence"/>
</dbReference>
<keyword evidence="5" id="KW-1185">Reference proteome</keyword>
<name>A0A177VB20_9BASI</name>
<gene>
    <name evidence="3" type="ORF">A4X03_0g5352</name>
    <name evidence="2" type="ORF">JKIAZH3_G1241</name>
</gene>
<evidence type="ECO:0000313" key="3">
    <source>
        <dbReference type="EMBL" id="KAE8256489.1"/>
    </source>
</evidence>
<feature type="region of interest" description="Disordered" evidence="1">
    <location>
        <begin position="1"/>
        <end position="30"/>
    </location>
</feature>
<dbReference type="PANTHER" id="PTHR33096">
    <property type="entry name" value="CXC2 DOMAIN-CONTAINING PROTEIN"/>
    <property type="match status" value="1"/>
</dbReference>
<evidence type="ECO:0000313" key="4">
    <source>
        <dbReference type="Proteomes" id="UP000077671"/>
    </source>
</evidence>
<dbReference type="AlphaFoldDB" id="A0A177VB20"/>
<accession>A0A177VB20</accession>
<dbReference type="Pfam" id="PF18758">
    <property type="entry name" value="KDZ"/>
    <property type="match status" value="1"/>
</dbReference>
<reference evidence="2" key="3">
    <citation type="submission" date="2020-10" db="EMBL/GenBank/DDBJ databases">
        <authorList>
            <person name="Sedaghatjoo S."/>
        </authorList>
    </citation>
    <scope>NUCLEOTIDE SEQUENCE</scope>
    <source>
        <strain evidence="2">AZH3</strain>
    </source>
</reference>
<evidence type="ECO:0000313" key="5">
    <source>
        <dbReference type="Proteomes" id="UP000836402"/>
    </source>
</evidence>
<evidence type="ECO:0008006" key="6">
    <source>
        <dbReference type="Google" id="ProtNLM"/>
    </source>
</evidence>
<evidence type="ECO:0000256" key="1">
    <source>
        <dbReference type="SAM" id="MobiDB-lite"/>
    </source>
</evidence>
<proteinExistence type="predicted"/>
<dbReference type="PANTHER" id="PTHR33096:SF1">
    <property type="entry name" value="CXC1-LIKE CYSTEINE CLUSTER ASSOCIATED WITH KDZ TRANSPOSASES DOMAIN-CONTAINING PROTEIN"/>
    <property type="match status" value="1"/>
</dbReference>
<dbReference type="EMBL" id="CAJHJG010001074">
    <property type="protein sequence ID" value="CAD6908694.1"/>
    <property type="molecule type" value="Genomic_DNA"/>
</dbReference>